<dbReference type="OrthoDB" id="5401638at2"/>
<dbReference type="PANTHER" id="PTHR47163">
    <property type="entry name" value="DDE_TNP_IS1595 DOMAIN-CONTAINING PROTEIN"/>
    <property type="match status" value="1"/>
</dbReference>
<sequence>MEDYPTTILELEDRFSFEKDCREYLFKLRWPEGFRCSRCSHEQYWQRTNGLFECKGCGFQVSVTAGTIFQDTKKPLRLWFRAVWHVTSQKYGANALGLQRVLGLGSYRTAWSWLHKLRRAMVRPGRDKLSGIVQVDESMFGGKRPGKRGRGASGKALVCIVAQVDGQRIGRIRLQVIPDASAESLEAAIMNTIEPGTVVQTDGWRGYNQLQKKGYAHEIVRSDYVIGDDLLPFCHRVASLLKRWLTGTHQGSVSHKHLGYYLDEFTFRFNRRTSRSRGKLFYRLIQQALMIDPVTNKSLVKKQEVEK</sequence>
<evidence type="ECO:0000313" key="2">
    <source>
        <dbReference type="EMBL" id="EFI34732.1"/>
    </source>
</evidence>
<dbReference type="InterPro" id="IPR053164">
    <property type="entry name" value="IS1016-like_transposase"/>
</dbReference>
<dbReference type="NCBIfam" id="NF033547">
    <property type="entry name" value="transpos_IS1595"/>
    <property type="match status" value="1"/>
</dbReference>
<dbReference type="InterPro" id="IPR024442">
    <property type="entry name" value="Transposase_Zn_ribbon"/>
</dbReference>
<protein>
    <recommendedName>
        <fullName evidence="1">ISXO2-like transposase domain-containing protein</fullName>
    </recommendedName>
</protein>
<gene>
    <name evidence="2" type="ORF">Dthio_PD2105</name>
</gene>
<dbReference type="EMBL" id="ACJN02000002">
    <property type="protein sequence ID" value="EFI34732.1"/>
    <property type="molecule type" value="Genomic_DNA"/>
</dbReference>
<reference evidence="2" key="1">
    <citation type="submission" date="2010-05" db="EMBL/GenBank/DDBJ databases">
        <title>The draft genome of Desulfonatronospira thiodismutans ASO3-1.</title>
        <authorList>
            <consortium name="US DOE Joint Genome Institute (JGI-PGF)"/>
            <person name="Lucas S."/>
            <person name="Copeland A."/>
            <person name="Lapidus A."/>
            <person name="Cheng J.-F."/>
            <person name="Bruce D."/>
            <person name="Goodwin L."/>
            <person name="Pitluck S."/>
            <person name="Chertkov O."/>
            <person name="Brettin T."/>
            <person name="Detter J.C."/>
            <person name="Han C."/>
            <person name="Land M.L."/>
            <person name="Hauser L."/>
            <person name="Kyrpides N."/>
            <person name="Mikhailova N."/>
            <person name="Muyzer G."/>
            <person name="Woyke T."/>
        </authorList>
    </citation>
    <scope>NUCLEOTIDE SEQUENCE [LARGE SCALE GENOMIC DNA]</scope>
    <source>
        <strain evidence="2">ASO3-1</strain>
    </source>
</reference>
<feature type="domain" description="ISXO2-like transposase" evidence="1">
    <location>
        <begin position="128"/>
        <end position="270"/>
    </location>
</feature>
<dbReference type="Pfam" id="PF12760">
    <property type="entry name" value="Zn_ribbon_IS1595"/>
    <property type="match status" value="1"/>
</dbReference>
<name>D6SPQ6_9BACT</name>
<comment type="caution">
    <text evidence="2">The sequence shown here is derived from an EMBL/GenBank/DDBJ whole genome shotgun (WGS) entry which is preliminary data.</text>
</comment>
<dbReference type="eggNOG" id="COG3677">
    <property type="taxonomic scope" value="Bacteria"/>
</dbReference>
<dbReference type="SMART" id="SM01126">
    <property type="entry name" value="DDE_Tnp_IS1595"/>
    <property type="match status" value="1"/>
</dbReference>
<dbReference type="InterPro" id="IPR024445">
    <property type="entry name" value="Tnp_ISXO2-like"/>
</dbReference>
<evidence type="ECO:0000259" key="1">
    <source>
        <dbReference type="SMART" id="SM01126"/>
    </source>
</evidence>
<dbReference type="RefSeq" id="WP_008870050.1">
    <property type="nucleotide sequence ID" value="NZ_ACJN02000002.1"/>
</dbReference>
<keyword evidence="3" id="KW-1185">Reference proteome</keyword>
<dbReference type="Pfam" id="PF12762">
    <property type="entry name" value="DDE_Tnp_IS1595"/>
    <property type="match status" value="1"/>
</dbReference>
<accession>D6SPQ6</accession>
<dbReference type="AlphaFoldDB" id="D6SPQ6"/>
<proteinExistence type="predicted"/>
<dbReference type="PANTHER" id="PTHR47163:SF2">
    <property type="entry name" value="SI:DKEY-17M8.2"/>
    <property type="match status" value="1"/>
</dbReference>
<organism evidence="2 3">
    <name type="scientific">Desulfonatronospira thiodismutans ASO3-1</name>
    <dbReference type="NCBI Taxonomy" id="555779"/>
    <lineage>
        <taxon>Bacteria</taxon>
        <taxon>Pseudomonadati</taxon>
        <taxon>Thermodesulfobacteriota</taxon>
        <taxon>Desulfovibrionia</taxon>
        <taxon>Desulfovibrionales</taxon>
        <taxon>Desulfonatronovibrionaceae</taxon>
        <taxon>Desulfonatronospira</taxon>
    </lineage>
</organism>
<dbReference type="Proteomes" id="UP000005496">
    <property type="component" value="Unassembled WGS sequence"/>
</dbReference>
<evidence type="ECO:0000313" key="3">
    <source>
        <dbReference type="Proteomes" id="UP000005496"/>
    </source>
</evidence>